<name>A0A9P0JZK6_ACAOB</name>
<proteinExistence type="predicted"/>
<reference evidence="1" key="1">
    <citation type="submission" date="2022-03" db="EMBL/GenBank/DDBJ databases">
        <authorList>
            <person name="Sayadi A."/>
        </authorList>
    </citation>
    <scope>NUCLEOTIDE SEQUENCE</scope>
</reference>
<keyword evidence="2" id="KW-1185">Reference proteome</keyword>
<protein>
    <submittedName>
        <fullName evidence="1">Uncharacterized protein</fullName>
    </submittedName>
</protein>
<dbReference type="AlphaFoldDB" id="A0A9P0JZK6"/>
<sequence>MWGDCTQRVSVRNEQRANTTVHNLSKPAAFSSLLTAKRKYCVTGLPDCEQEKLINILLVFAPLEIHLLQIL</sequence>
<dbReference type="Proteomes" id="UP001152888">
    <property type="component" value="Unassembled WGS sequence"/>
</dbReference>
<organism evidence="1 2">
    <name type="scientific">Acanthoscelides obtectus</name>
    <name type="common">Bean weevil</name>
    <name type="synonym">Bruchus obtectus</name>
    <dbReference type="NCBI Taxonomy" id="200917"/>
    <lineage>
        <taxon>Eukaryota</taxon>
        <taxon>Metazoa</taxon>
        <taxon>Ecdysozoa</taxon>
        <taxon>Arthropoda</taxon>
        <taxon>Hexapoda</taxon>
        <taxon>Insecta</taxon>
        <taxon>Pterygota</taxon>
        <taxon>Neoptera</taxon>
        <taxon>Endopterygota</taxon>
        <taxon>Coleoptera</taxon>
        <taxon>Polyphaga</taxon>
        <taxon>Cucujiformia</taxon>
        <taxon>Chrysomeloidea</taxon>
        <taxon>Chrysomelidae</taxon>
        <taxon>Bruchinae</taxon>
        <taxon>Bruchini</taxon>
        <taxon>Acanthoscelides</taxon>
    </lineage>
</organism>
<dbReference type="EMBL" id="CAKOFQ010006714">
    <property type="protein sequence ID" value="CAH1964342.1"/>
    <property type="molecule type" value="Genomic_DNA"/>
</dbReference>
<accession>A0A9P0JZK6</accession>
<comment type="caution">
    <text evidence="1">The sequence shown here is derived from an EMBL/GenBank/DDBJ whole genome shotgun (WGS) entry which is preliminary data.</text>
</comment>
<gene>
    <name evidence="1" type="ORF">ACAOBT_LOCUS5752</name>
</gene>
<evidence type="ECO:0000313" key="1">
    <source>
        <dbReference type="EMBL" id="CAH1964342.1"/>
    </source>
</evidence>
<evidence type="ECO:0000313" key="2">
    <source>
        <dbReference type="Proteomes" id="UP001152888"/>
    </source>
</evidence>